<feature type="domain" description="Ig-like SoxY" evidence="2">
    <location>
        <begin position="46"/>
        <end position="149"/>
    </location>
</feature>
<dbReference type="InterPro" id="IPR038162">
    <property type="entry name" value="SoxY_sf"/>
</dbReference>
<feature type="signal peptide" evidence="1">
    <location>
        <begin position="1"/>
        <end position="22"/>
    </location>
</feature>
<keyword evidence="1" id="KW-0732">Signal</keyword>
<evidence type="ECO:0000259" key="2">
    <source>
        <dbReference type="Pfam" id="PF13501"/>
    </source>
</evidence>
<dbReference type="EMBL" id="FTMD01000010">
    <property type="protein sequence ID" value="SIR15447.1"/>
    <property type="molecule type" value="Genomic_DNA"/>
</dbReference>
<protein>
    <submittedName>
        <fullName evidence="3">Sulfur-oxidizing protein SoxY</fullName>
    </submittedName>
</protein>
<dbReference type="NCBIfam" id="TIGR04557">
    <property type="entry name" value="fuse_rel_SoxYZ"/>
    <property type="match status" value="1"/>
</dbReference>
<dbReference type="AlphaFoldDB" id="A0A1N6YLL8"/>
<dbReference type="Gene3D" id="2.60.40.2470">
    <property type="entry name" value="SoxY domain"/>
    <property type="match status" value="1"/>
</dbReference>
<gene>
    <name evidence="3" type="ORF">SAMN05421829_110131</name>
</gene>
<dbReference type="InterPro" id="IPR032711">
    <property type="entry name" value="SoxY"/>
</dbReference>
<dbReference type="InterPro" id="IPR014756">
    <property type="entry name" value="Ig_E-set"/>
</dbReference>
<name>A0A1N6YLL8_9RHOO</name>
<feature type="chain" id="PRO_5012161816" evidence="1">
    <location>
        <begin position="23"/>
        <end position="263"/>
    </location>
</feature>
<dbReference type="STRING" id="34027.SAMN05421829_110131"/>
<dbReference type="InterPro" id="IPR030831">
    <property type="entry name" value="Fuse-rel_SoxYZ"/>
</dbReference>
<dbReference type="Pfam" id="PF13501">
    <property type="entry name" value="SoxY"/>
    <property type="match status" value="1"/>
</dbReference>
<evidence type="ECO:0000313" key="4">
    <source>
        <dbReference type="Proteomes" id="UP000186819"/>
    </source>
</evidence>
<dbReference type="SUPFAM" id="SSF81296">
    <property type="entry name" value="E set domains"/>
    <property type="match status" value="1"/>
</dbReference>
<accession>A0A1N6YLL8</accession>
<reference evidence="4" key="1">
    <citation type="submission" date="2017-01" db="EMBL/GenBank/DDBJ databases">
        <authorList>
            <person name="Varghese N."/>
            <person name="Submissions S."/>
        </authorList>
    </citation>
    <scope>NUCLEOTIDE SEQUENCE [LARGE SCALE GENOMIC DNA]</scope>
    <source>
        <strain evidence="4">ATCC 51758</strain>
    </source>
</reference>
<dbReference type="Gene3D" id="2.60.40.10">
    <property type="entry name" value="Immunoglobulins"/>
    <property type="match status" value="1"/>
</dbReference>
<dbReference type="OrthoDB" id="5343309at2"/>
<evidence type="ECO:0000256" key="1">
    <source>
        <dbReference type="SAM" id="SignalP"/>
    </source>
</evidence>
<dbReference type="InterPro" id="IPR013783">
    <property type="entry name" value="Ig-like_fold"/>
</dbReference>
<keyword evidence="4" id="KW-1185">Reference proteome</keyword>
<organism evidence="3 4">
    <name type="scientific">Aromatoleum tolulyticum</name>
    <dbReference type="NCBI Taxonomy" id="34027"/>
    <lineage>
        <taxon>Bacteria</taxon>
        <taxon>Pseudomonadati</taxon>
        <taxon>Pseudomonadota</taxon>
        <taxon>Betaproteobacteria</taxon>
        <taxon>Rhodocyclales</taxon>
        <taxon>Rhodocyclaceae</taxon>
        <taxon>Aromatoleum</taxon>
    </lineage>
</organism>
<dbReference type="Proteomes" id="UP000186819">
    <property type="component" value="Unassembled WGS sequence"/>
</dbReference>
<evidence type="ECO:0000313" key="3">
    <source>
        <dbReference type="EMBL" id="SIR15447.1"/>
    </source>
</evidence>
<sequence>MRSSTLIVLAMFWLCPVTEAPAAPPAAAATSADPLESARWGDMVKTFFPDARVVFDARVKVVAPLIAEDSLNVPVSVDATELPGVEEVLVFADFNPILPVLRFQPKKARPALAFRLKLQQSSPVRAAARTADGVWHVGGAWITATGGGCTAPSTGSGSPEWQERLNQVSGRIFPRTDGGERLRMRVIHPMDTGLAPGIPVFHIEELSLADESGAELMRIRAYEPVSENPLFTIDLPADAAAGSRIHARGRDNNGNRIDAWVTQ</sequence>
<dbReference type="RefSeq" id="WP_084205111.1">
    <property type="nucleotide sequence ID" value="NZ_FTMD01000010.1"/>
</dbReference>
<proteinExistence type="predicted"/>